<dbReference type="Proteomes" id="UP000198703">
    <property type="component" value="Unassembled WGS sequence"/>
</dbReference>
<gene>
    <name evidence="1" type="ORF">SAMN05444370_1198</name>
</gene>
<dbReference type="InterPro" id="IPR018666">
    <property type="entry name" value="DUF2125"/>
</dbReference>
<dbReference type="RefSeq" id="WP_175478997.1">
    <property type="nucleotide sequence ID" value="NZ_FNQM01000019.1"/>
</dbReference>
<dbReference type="EMBL" id="FNQM01000019">
    <property type="protein sequence ID" value="SEA92991.1"/>
    <property type="molecule type" value="Genomic_DNA"/>
</dbReference>
<evidence type="ECO:0008006" key="3">
    <source>
        <dbReference type="Google" id="ProtNLM"/>
    </source>
</evidence>
<evidence type="ECO:0000313" key="2">
    <source>
        <dbReference type="Proteomes" id="UP000198703"/>
    </source>
</evidence>
<evidence type="ECO:0000313" key="1">
    <source>
        <dbReference type="EMBL" id="SEA92991.1"/>
    </source>
</evidence>
<protein>
    <recommendedName>
        <fullName evidence="3">DUF2125 domain-containing protein</fullName>
    </recommendedName>
</protein>
<reference evidence="1 2" key="1">
    <citation type="submission" date="2016-10" db="EMBL/GenBank/DDBJ databases">
        <authorList>
            <person name="de Groot N.N."/>
        </authorList>
    </citation>
    <scope>NUCLEOTIDE SEQUENCE [LARGE SCALE GENOMIC DNA]</scope>
    <source>
        <strain evidence="1 2">DSM 15345</strain>
    </source>
</reference>
<proteinExistence type="predicted"/>
<dbReference type="STRING" id="89524.SAMN05444370_1198"/>
<name>A0A1H4F712_9RHOB</name>
<organism evidence="1 2">
    <name type="scientific">Rubrimonas cliftonensis</name>
    <dbReference type="NCBI Taxonomy" id="89524"/>
    <lineage>
        <taxon>Bacteria</taxon>
        <taxon>Pseudomonadati</taxon>
        <taxon>Pseudomonadota</taxon>
        <taxon>Alphaproteobacteria</taxon>
        <taxon>Rhodobacterales</taxon>
        <taxon>Paracoccaceae</taxon>
        <taxon>Rubrimonas</taxon>
    </lineage>
</organism>
<sequence>MRILIIGAAAAAALAVGAWGLWRVGAGEVEAAVDAQVAELAERGVLLRWENRRVEGFPLAYAVTLEGVALAASDGAWAFSAPWTLSRAPLFGGDAVVTTAAPAGRLEVSGPQGLSQLRVENEGLKIETPLGEGPATLSAEMLRLVQPGEGGAAPSTIALRGVSARAAADGGSAEGSAALVETTIEGGPAEGGGVSRLTGLTVRASTEGGEGALLSEGARREIVVAAAGSESAGPGATVGASGPVSLTIASGDGRTRYAARAAELRAGESEAADAAGTETELMTLSLDVPAAATDARQPFTLELALEGVAPNEALWRAMDPGGAMERAPGSAQVALSGHVSGAAATGGLRPVDVGALRIETFRASGLGAQLSMTGEIAMPAGASSPNGQISVAATGWAQALDALEAGGVAPPAQAALVRALAERLNAPDAPAGAFFSEIELRGGMVFANGLRVR</sequence>
<dbReference type="Pfam" id="PF09898">
    <property type="entry name" value="DUF2125"/>
    <property type="match status" value="1"/>
</dbReference>
<dbReference type="AlphaFoldDB" id="A0A1H4F712"/>
<accession>A0A1H4F712</accession>
<keyword evidence="2" id="KW-1185">Reference proteome</keyword>